<reference evidence="4 5" key="1">
    <citation type="journal article" date="2008" name="Nature">
        <title>The genome of Laccaria bicolor provides insights into mycorrhizal symbiosis.</title>
        <authorList>
            <person name="Martin F."/>
            <person name="Aerts A."/>
            <person name="Ahren D."/>
            <person name="Brun A."/>
            <person name="Danchin E.G.J."/>
            <person name="Duchaussoy F."/>
            <person name="Gibon J."/>
            <person name="Kohler A."/>
            <person name="Lindquist E."/>
            <person name="Pereda V."/>
            <person name="Salamov A."/>
            <person name="Shapiro H.J."/>
            <person name="Wuyts J."/>
            <person name="Blaudez D."/>
            <person name="Buee M."/>
            <person name="Brokstein P."/>
            <person name="Canbaeck B."/>
            <person name="Cohen D."/>
            <person name="Courty P.E."/>
            <person name="Coutinho P.M."/>
            <person name="Delaruelle C."/>
            <person name="Detter J.C."/>
            <person name="Deveau A."/>
            <person name="DiFazio S."/>
            <person name="Duplessis S."/>
            <person name="Fraissinet-Tachet L."/>
            <person name="Lucic E."/>
            <person name="Frey-Klett P."/>
            <person name="Fourrey C."/>
            <person name="Feussner I."/>
            <person name="Gay G."/>
            <person name="Grimwood J."/>
            <person name="Hoegger P.J."/>
            <person name="Jain P."/>
            <person name="Kilaru S."/>
            <person name="Labbe J."/>
            <person name="Lin Y.C."/>
            <person name="Legue V."/>
            <person name="Le Tacon F."/>
            <person name="Marmeisse R."/>
            <person name="Melayah D."/>
            <person name="Montanini B."/>
            <person name="Muratet M."/>
            <person name="Nehls U."/>
            <person name="Niculita-Hirzel H."/>
            <person name="Oudot-Le Secq M.P."/>
            <person name="Peter M."/>
            <person name="Quesneville H."/>
            <person name="Rajashekar B."/>
            <person name="Reich M."/>
            <person name="Rouhier N."/>
            <person name="Schmutz J."/>
            <person name="Yin T."/>
            <person name="Chalot M."/>
            <person name="Henrissat B."/>
            <person name="Kuees U."/>
            <person name="Lucas S."/>
            <person name="Van de Peer Y."/>
            <person name="Podila G.K."/>
            <person name="Polle A."/>
            <person name="Pukkila P.J."/>
            <person name="Richardson P.M."/>
            <person name="Rouze P."/>
            <person name="Sanders I.R."/>
            <person name="Stajich J.E."/>
            <person name="Tunlid A."/>
            <person name="Tuskan G."/>
            <person name="Grigoriev I.V."/>
        </authorList>
    </citation>
    <scope>NUCLEOTIDE SEQUENCE [LARGE SCALE GENOMIC DNA]</scope>
    <source>
        <strain evidence="5">S238N-H82 / ATCC MYA-4686</strain>
    </source>
</reference>
<dbReference type="InParanoid" id="B0CWS4"/>
<evidence type="ECO:0000313" key="4">
    <source>
        <dbReference type="EMBL" id="EDR13555.1"/>
    </source>
</evidence>
<evidence type="ECO:0000259" key="3">
    <source>
        <dbReference type="PROSITE" id="PS50850"/>
    </source>
</evidence>
<comment type="subcellular location">
    <subcellularLocation>
        <location evidence="1">Membrane</location>
        <topology evidence="1">Multi-pass membrane protein</topology>
    </subcellularLocation>
</comment>
<sequence length="79" mass="8775">MMWAVLYGWTPEIFGTKVWGMACGITSALSRIGGMITPMFGGMLLMIDRSLPVYASTMVFVFAGFCVFVGFCMLMLKKR</sequence>
<feature type="transmembrane region" description="Helical" evidence="2">
    <location>
        <begin position="53"/>
        <end position="76"/>
    </location>
</feature>
<proteinExistence type="predicted"/>
<feature type="transmembrane region" description="Helical" evidence="2">
    <location>
        <begin position="21"/>
        <end position="47"/>
    </location>
</feature>
<organism evidence="5">
    <name type="scientific">Laccaria bicolor (strain S238N-H82 / ATCC MYA-4686)</name>
    <name type="common">Bicoloured deceiver</name>
    <name type="synonym">Laccaria laccata var. bicolor</name>
    <dbReference type="NCBI Taxonomy" id="486041"/>
    <lineage>
        <taxon>Eukaryota</taxon>
        <taxon>Fungi</taxon>
        <taxon>Dikarya</taxon>
        <taxon>Basidiomycota</taxon>
        <taxon>Agaricomycotina</taxon>
        <taxon>Agaricomycetes</taxon>
        <taxon>Agaricomycetidae</taxon>
        <taxon>Agaricales</taxon>
        <taxon>Agaricineae</taxon>
        <taxon>Hydnangiaceae</taxon>
        <taxon>Laccaria</taxon>
    </lineage>
</organism>
<dbReference type="EMBL" id="DS547093">
    <property type="protein sequence ID" value="EDR13555.1"/>
    <property type="molecule type" value="Genomic_DNA"/>
</dbReference>
<dbReference type="SUPFAM" id="SSF103473">
    <property type="entry name" value="MFS general substrate transporter"/>
    <property type="match status" value="1"/>
</dbReference>
<gene>
    <name evidence="4" type="ORF">LACBIDRAFT_308613</name>
</gene>
<dbReference type="HOGENOM" id="CLU_171986_1_0_1"/>
<dbReference type="OrthoDB" id="4139357at2759"/>
<dbReference type="GeneID" id="6071917"/>
<evidence type="ECO:0000256" key="2">
    <source>
        <dbReference type="SAM" id="Phobius"/>
    </source>
</evidence>
<dbReference type="AlphaFoldDB" id="B0CWS4"/>
<dbReference type="KEGG" id="lbc:LACBIDRAFT_308613"/>
<keyword evidence="2" id="KW-0812">Transmembrane</keyword>
<accession>B0CWS4</accession>
<dbReference type="Proteomes" id="UP000001194">
    <property type="component" value="Unassembled WGS sequence"/>
</dbReference>
<keyword evidence="2" id="KW-0472">Membrane</keyword>
<dbReference type="InterPro" id="IPR036259">
    <property type="entry name" value="MFS_trans_sf"/>
</dbReference>
<dbReference type="PROSITE" id="PS50850">
    <property type="entry name" value="MFS"/>
    <property type="match status" value="1"/>
</dbReference>
<protein>
    <submittedName>
        <fullName evidence="4">Predicted protein</fullName>
    </submittedName>
</protein>
<dbReference type="RefSeq" id="XP_001876053.1">
    <property type="nucleotide sequence ID" value="XM_001876018.1"/>
</dbReference>
<dbReference type="InterPro" id="IPR020846">
    <property type="entry name" value="MFS_dom"/>
</dbReference>
<keyword evidence="2" id="KW-1133">Transmembrane helix</keyword>
<evidence type="ECO:0000256" key="1">
    <source>
        <dbReference type="ARBA" id="ARBA00004141"/>
    </source>
</evidence>
<evidence type="ECO:0000313" key="5">
    <source>
        <dbReference type="Proteomes" id="UP000001194"/>
    </source>
</evidence>
<feature type="domain" description="Major facilitator superfamily (MFS) profile" evidence="3">
    <location>
        <begin position="1"/>
        <end position="79"/>
    </location>
</feature>
<name>B0CWS4_LACBS</name>
<keyword evidence="5" id="KW-1185">Reference proteome</keyword>
<dbReference type="Gene3D" id="1.20.1250.20">
    <property type="entry name" value="MFS general substrate transporter like domains"/>
    <property type="match status" value="1"/>
</dbReference>
<dbReference type="GO" id="GO:0022857">
    <property type="term" value="F:transmembrane transporter activity"/>
    <property type="evidence" value="ECO:0007669"/>
    <property type="project" value="InterPro"/>
</dbReference>
<dbReference type="GO" id="GO:0016020">
    <property type="term" value="C:membrane"/>
    <property type="evidence" value="ECO:0007669"/>
    <property type="project" value="UniProtKB-SubCell"/>
</dbReference>